<feature type="compositionally biased region" description="Basic and acidic residues" evidence="1">
    <location>
        <begin position="60"/>
        <end position="77"/>
    </location>
</feature>
<feature type="region of interest" description="Disordered" evidence="1">
    <location>
        <begin position="103"/>
        <end position="173"/>
    </location>
</feature>
<dbReference type="EMBL" id="JARXIC010000015">
    <property type="protein sequence ID" value="MDQ8194893.1"/>
    <property type="molecule type" value="Genomic_DNA"/>
</dbReference>
<feature type="compositionally biased region" description="Basic and acidic residues" evidence="1">
    <location>
        <begin position="160"/>
        <end position="172"/>
    </location>
</feature>
<keyword evidence="2" id="KW-0732">Signal</keyword>
<evidence type="ECO:0000256" key="1">
    <source>
        <dbReference type="SAM" id="MobiDB-lite"/>
    </source>
</evidence>
<proteinExistence type="predicted"/>
<reference evidence="3 4" key="1">
    <citation type="submission" date="2023-04" db="EMBL/GenBank/DDBJ databases">
        <title>A novel bacteria isolated from coastal sediment.</title>
        <authorList>
            <person name="Liu X.-J."/>
            <person name="Du Z.-J."/>
        </authorList>
    </citation>
    <scope>NUCLEOTIDE SEQUENCE [LARGE SCALE GENOMIC DNA]</scope>
    <source>
        <strain evidence="3 4">SDUM461004</strain>
    </source>
</reference>
<dbReference type="Proteomes" id="UP001243717">
    <property type="component" value="Unassembled WGS sequence"/>
</dbReference>
<feature type="compositionally biased region" description="Basic and acidic residues" evidence="1">
    <location>
        <begin position="118"/>
        <end position="127"/>
    </location>
</feature>
<gene>
    <name evidence="3" type="ORF">QEH59_10680</name>
</gene>
<protein>
    <recommendedName>
        <fullName evidence="5">DUF5666 domain-containing protein</fullName>
    </recommendedName>
</protein>
<feature type="compositionally biased region" description="Polar residues" evidence="1">
    <location>
        <begin position="128"/>
        <end position="159"/>
    </location>
</feature>
<accession>A0ABU1AJE6</accession>
<evidence type="ECO:0008006" key="5">
    <source>
        <dbReference type="Google" id="ProtNLM"/>
    </source>
</evidence>
<feature type="region of interest" description="Disordered" evidence="1">
    <location>
        <begin position="36"/>
        <end position="82"/>
    </location>
</feature>
<evidence type="ECO:0000256" key="2">
    <source>
        <dbReference type="SAM" id="SignalP"/>
    </source>
</evidence>
<name>A0ABU1AJE6_9BACT</name>
<feature type="signal peptide" evidence="2">
    <location>
        <begin position="1"/>
        <end position="26"/>
    </location>
</feature>
<evidence type="ECO:0000313" key="4">
    <source>
        <dbReference type="Proteomes" id="UP001243717"/>
    </source>
</evidence>
<feature type="chain" id="PRO_5045803099" description="DUF5666 domain-containing protein" evidence="2">
    <location>
        <begin position="27"/>
        <end position="401"/>
    </location>
</feature>
<feature type="compositionally biased region" description="Polar residues" evidence="1">
    <location>
        <begin position="36"/>
        <end position="54"/>
    </location>
</feature>
<organism evidence="3 4">
    <name type="scientific">Thalassobacterium sedimentorum</name>
    <dbReference type="NCBI Taxonomy" id="3041258"/>
    <lineage>
        <taxon>Bacteria</taxon>
        <taxon>Pseudomonadati</taxon>
        <taxon>Verrucomicrobiota</taxon>
        <taxon>Opitutia</taxon>
        <taxon>Puniceicoccales</taxon>
        <taxon>Coraliomargaritaceae</taxon>
        <taxon>Thalassobacterium</taxon>
    </lineage>
</organism>
<evidence type="ECO:0000313" key="3">
    <source>
        <dbReference type="EMBL" id="MDQ8194893.1"/>
    </source>
</evidence>
<sequence length="401" mass="45223">MMKAKDIKWITSTSLIAALTSSGAFAERSNKQTYENSAQHQNTVQYERSHTQATSEEEWYDPRDWFDGDKIDHEPAGDSKSSWAFWQQDNWEDNYPDSTVLENQSQTRTASGYVWNDEQQKWEKDDSINSNENYNYGTATTNVDGSQLRTRSSQHSENSTMRDNDHRSDSKMKQQHLSGQILAFRKMNLQATDAATPTENIVAKVELNSGKQIVMSLGEKRSLDRLELEKGDSIELSGVGGQVNGEPLFIVKELKFKDRTLQVNRAIQINNASALAQNHSLPASQNTNSQSNEGVYNDRTALSNSTHQHADIRGTVASFELEEKTHANDAMRTATLKMDSGQSHTVAIDKDINAALDQLNLEPGDLIRIEGEHQEMHGEELVVIERIWINGERPQQFSANF</sequence>
<comment type="caution">
    <text evidence="3">The sequence shown here is derived from an EMBL/GenBank/DDBJ whole genome shotgun (WGS) entry which is preliminary data.</text>
</comment>
<dbReference type="RefSeq" id="WP_308985357.1">
    <property type="nucleotide sequence ID" value="NZ_JARXIC010000015.1"/>
</dbReference>
<feature type="region of interest" description="Disordered" evidence="1">
    <location>
        <begin position="278"/>
        <end position="297"/>
    </location>
</feature>
<keyword evidence="4" id="KW-1185">Reference proteome</keyword>